<dbReference type="Pfam" id="PF00400">
    <property type="entry name" value="WD40"/>
    <property type="match status" value="3"/>
</dbReference>
<sequence length="158" mass="18216">MQVIKTERQLLCSRFSPDGTHLVAGGMDAKVHRWTEFEVELENNDESKDKKSDKEEVGNKIEWKPLKSLEGHRAWVGALGFHPTEKRVFTGDSWGQLRCSDYEGENPKLHWAVDKAHDGWLRQLDVNEQHVVTAGRDRAVRLWDHSGKRIADWEGSEE</sequence>
<feature type="non-terminal residue" evidence="3">
    <location>
        <position position="158"/>
    </location>
</feature>
<dbReference type="SUPFAM" id="SSF50978">
    <property type="entry name" value="WD40 repeat-like"/>
    <property type="match status" value="1"/>
</dbReference>
<dbReference type="SMART" id="SM00320">
    <property type="entry name" value="WD40"/>
    <property type="match status" value="3"/>
</dbReference>
<dbReference type="Gene3D" id="2.130.10.10">
    <property type="entry name" value="YVTN repeat-like/Quinoprotein amine dehydrogenase"/>
    <property type="match status" value="1"/>
</dbReference>
<dbReference type="PROSITE" id="PS50082">
    <property type="entry name" value="WD_REPEATS_2"/>
    <property type="match status" value="1"/>
</dbReference>
<organism evidence="3">
    <name type="scientific">marine metagenome</name>
    <dbReference type="NCBI Taxonomy" id="408172"/>
    <lineage>
        <taxon>unclassified sequences</taxon>
        <taxon>metagenomes</taxon>
        <taxon>ecological metagenomes</taxon>
    </lineage>
</organism>
<dbReference type="InterPro" id="IPR036322">
    <property type="entry name" value="WD40_repeat_dom_sf"/>
</dbReference>
<dbReference type="AlphaFoldDB" id="A0A382DST9"/>
<name>A0A382DST9_9ZZZZ</name>
<proteinExistence type="predicted"/>
<protein>
    <submittedName>
        <fullName evidence="3">Uncharacterized protein</fullName>
    </submittedName>
</protein>
<evidence type="ECO:0000256" key="1">
    <source>
        <dbReference type="ARBA" id="ARBA00022574"/>
    </source>
</evidence>
<evidence type="ECO:0000256" key="2">
    <source>
        <dbReference type="ARBA" id="ARBA00022737"/>
    </source>
</evidence>
<dbReference type="EMBL" id="UINC01040644">
    <property type="protein sequence ID" value="SVB40801.1"/>
    <property type="molecule type" value="Genomic_DNA"/>
</dbReference>
<keyword evidence="2" id="KW-0677">Repeat</keyword>
<reference evidence="3" key="1">
    <citation type="submission" date="2018-05" db="EMBL/GenBank/DDBJ databases">
        <authorList>
            <person name="Lanie J.A."/>
            <person name="Ng W.-L."/>
            <person name="Kazmierczak K.M."/>
            <person name="Andrzejewski T.M."/>
            <person name="Davidsen T.M."/>
            <person name="Wayne K.J."/>
            <person name="Tettelin H."/>
            <person name="Glass J.I."/>
            <person name="Rusch D."/>
            <person name="Podicherti R."/>
            <person name="Tsui H.-C.T."/>
            <person name="Winkler M.E."/>
        </authorList>
    </citation>
    <scope>NUCLEOTIDE SEQUENCE</scope>
</reference>
<dbReference type="InterPro" id="IPR001680">
    <property type="entry name" value="WD40_rpt"/>
</dbReference>
<dbReference type="PANTHER" id="PTHR22847">
    <property type="entry name" value="WD40 REPEAT PROTEIN"/>
    <property type="match status" value="1"/>
</dbReference>
<dbReference type="PANTHER" id="PTHR22847:SF637">
    <property type="entry name" value="WD REPEAT DOMAIN 5B"/>
    <property type="match status" value="1"/>
</dbReference>
<evidence type="ECO:0000313" key="3">
    <source>
        <dbReference type="EMBL" id="SVB40801.1"/>
    </source>
</evidence>
<keyword evidence="1" id="KW-0853">WD repeat</keyword>
<gene>
    <name evidence="3" type="ORF">METZ01_LOCUS193655</name>
</gene>
<accession>A0A382DST9</accession>
<dbReference type="InterPro" id="IPR015943">
    <property type="entry name" value="WD40/YVTN_repeat-like_dom_sf"/>
</dbReference>